<organism evidence="2 3">
    <name type="scientific">Plenodomus tracheiphilus IPT5</name>
    <dbReference type="NCBI Taxonomy" id="1408161"/>
    <lineage>
        <taxon>Eukaryota</taxon>
        <taxon>Fungi</taxon>
        <taxon>Dikarya</taxon>
        <taxon>Ascomycota</taxon>
        <taxon>Pezizomycotina</taxon>
        <taxon>Dothideomycetes</taxon>
        <taxon>Pleosporomycetidae</taxon>
        <taxon>Pleosporales</taxon>
        <taxon>Pleosporineae</taxon>
        <taxon>Leptosphaeriaceae</taxon>
        <taxon>Plenodomus</taxon>
    </lineage>
</organism>
<proteinExistence type="predicted"/>
<sequence>MTDIAGTCLSRSRWRSRCWCTTHASTVFQEALSVLQHANMCLASRSSSSSRAQGDAIQYTSLLARLSDNGPLMRLTPVAVRPHRHRHAGVFWCNFRACPSFETTTCTRRLNAPVSASPEPKTQSSTAAKHRSRLHRNMSAMDNCAASMCTATCTVTGMMHLFSFARGRSADRENTPALAVAA</sequence>
<name>A0A6A7BPQ4_9PLEO</name>
<evidence type="ECO:0000313" key="3">
    <source>
        <dbReference type="Proteomes" id="UP000799423"/>
    </source>
</evidence>
<keyword evidence="3" id="KW-1185">Reference proteome</keyword>
<protein>
    <submittedName>
        <fullName evidence="2">Uncharacterized protein</fullName>
    </submittedName>
</protein>
<evidence type="ECO:0000256" key="1">
    <source>
        <dbReference type="SAM" id="MobiDB-lite"/>
    </source>
</evidence>
<reference evidence="2" key="1">
    <citation type="submission" date="2020-01" db="EMBL/GenBank/DDBJ databases">
        <authorList>
            <consortium name="DOE Joint Genome Institute"/>
            <person name="Haridas S."/>
            <person name="Albert R."/>
            <person name="Binder M."/>
            <person name="Bloem J."/>
            <person name="Labutti K."/>
            <person name="Salamov A."/>
            <person name="Andreopoulos B."/>
            <person name="Baker S.E."/>
            <person name="Barry K."/>
            <person name="Bills G."/>
            <person name="Bluhm B.H."/>
            <person name="Cannon C."/>
            <person name="Castanera R."/>
            <person name="Culley D.E."/>
            <person name="Daum C."/>
            <person name="Ezra D."/>
            <person name="Gonzalez J.B."/>
            <person name="Henrissat B."/>
            <person name="Kuo A."/>
            <person name="Liang C."/>
            <person name="Lipzen A."/>
            <person name="Lutzoni F."/>
            <person name="Magnuson J."/>
            <person name="Mondo S."/>
            <person name="Nolan M."/>
            <person name="Ohm R."/>
            <person name="Pangilinan J."/>
            <person name="Park H.-J."/>
            <person name="Ramirez L."/>
            <person name="Alfaro M."/>
            <person name="Sun H."/>
            <person name="Tritt A."/>
            <person name="Yoshinaga Y."/>
            <person name="Zwiers L.-H."/>
            <person name="Turgeon B.G."/>
            <person name="Goodwin S.B."/>
            <person name="Spatafora J.W."/>
            <person name="Crous P.W."/>
            <person name="Grigoriev I.V."/>
        </authorList>
    </citation>
    <scope>NUCLEOTIDE SEQUENCE</scope>
    <source>
        <strain evidence="2">IPT5</strain>
    </source>
</reference>
<dbReference type="Proteomes" id="UP000799423">
    <property type="component" value="Unassembled WGS sequence"/>
</dbReference>
<accession>A0A6A7BPQ4</accession>
<dbReference type="EMBL" id="MU006289">
    <property type="protein sequence ID" value="KAF2856208.1"/>
    <property type="molecule type" value="Genomic_DNA"/>
</dbReference>
<evidence type="ECO:0000313" key="2">
    <source>
        <dbReference type="EMBL" id="KAF2856208.1"/>
    </source>
</evidence>
<gene>
    <name evidence="2" type="ORF">T440DRAFT_101326</name>
</gene>
<dbReference type="AlphaFoldDB" id="A0A6A7BPQ4"/>
<feature type="region of interest" description="Disordered" evidence="1">
    <location>
        <begin position="112"/>
        <end position="133"/>
    </location>
</feature>